<accession>M5GA61</accession>
<dbReference type="Proteomes" id="UP000030653">
    <property type="component" value="Unassembled WGS sequence"/>
</dbReference>
<dbReference type="HOGENOM" id="CLU_1003069_0_0_1"/>
<dbReference type="RefSeq" id="XP_040632583.1">
    <property type="nucleotide sequence ID" value="XM_040776102.1"/>
</dbReference>
<feature type="compositionally biased region" description="Basic and acidic residues" evidence="1">
    <location>
        <begin position="148"/>
        <end position="164"/>
    </location>
</feature>
<sequence>MMLADNDPSDPFNQFWTIMQGVLENLSAPVAWATVPLNGELSAPVPSPPRVASLSPSATPSKANRSKAPAVPDLSDEESETFSSDEEEDFYLVMPTASPPLTASPGNGKHSYPPMRPKTREELHYENIALKQHVDSLSKTLQSTQEALAEKEAALKEKERKEKANLGMLRDSLADMRRGRESVILEGVRHGLGGLTSSRRGEQMLRPSEGGAVSPQPPAGVLDRPDPAAAAKEPEEKRVREAEKEKEERAREAEREKREEAHRQASEREKKHLEELES</sequence>
<feature type="region of interest" description="Disordered" evidence="1">
    <location>
        <begin position="141"/>
        <end position="278"/>
    </location>
</feature>
<feature type="non-terminal residue" evidence="2">
    <location>
        <position position="278"/>
    </location>
</feature>
<evidence type="ECO:0000256" key="1">
    <source>
        <dbReference type="SAM" id="MobiDB-lite"/>
    </source>
</evidence>
<proteinExistence type="predicted"/>
<feature type="compositionally biased region" description="Basic and acidic residues" evidence="1">
    <location>
        <begin position="232"/>
        <end position="278"/>
    </location>
</feature>
<gene>
    <name evidence="2" type="ORF">DACRYDRAFT_75017</name>
</gene>
<feature type="region of interest" description="Disordered" evidence="1">
    <location>
        <begin position="39"/>
        <end position="117"/>
    </location>
</feature>
<dbReference type="AlphaFoldDB" id="M5GA61"/>
<feature type="compositionally biased region" description="Basic and acidic residues" evidence="1">
    <location>
        <begin position="172"/>
        <end position="189"/>
    </location>
</feature>
<dbReference type="PANTHER" id="PTHR40130:SF1">
    <property type="entry name" value="SPINDLE POLE BODY-ASSOCIATED PROTEIN CUT12 DOMAIN-CONTAINING PROTEIN"/>
    <property type="match status" value="1"/>
</dbReference>
<dbReference type="EMBL" id="JH795856">
    <property type="protein sequence ID" value="EJU05689.1"/>
    <property type="molecule type" value="Genomic_DNA"/>
</dbReference>
<evidence type="ECO:0000313" key="2">
    <source>
        <dbReference type="EMBL" id="EJU05689.1"/>
    </source>
</evidence>
<dbReference type="PANTHER" id="PTHR40130">
    <property type="entry name" value="EXPRESSED PROTEIN"/>
    <property type="match status" value="1"/>
</dbReference>
<reference evidence="2 3" key="1">
    <citation type="journal article" date="2012" name="Science">
        <title>The Paleozoic origin of enzymatic lignin decomposition reconstructed from 31 fungal genomes.</title>
        <authorList>
            <person name="Floudas D."/>
            <person name="Binder M."/>
            <person name="Riley R."/>
            <person name="Barry K."/>
            <person name="Blanchette R.A."/>
            <person name="Henrissat B."/>
            <person name="Martinez A.T."/>
            <person name="Otillar R."/>
            <person name="Spatafora J.W."/>
            <person name="Yadav J.S."/>
            <person name="Aerts A."/>
            <person name="Benoit I."/>
            <person name="Boyd A."/>
            <person name="Carlson A."/>
            <person name="Copeland A."/>
            <person name="Coutinho P.M."/>
            <person name="de Vries R.P."/>
            <person name="Ferreira P."/>
            <person name="Findley K."/>
            <person name="Foster B."/>
            <person name="Gaskell J."/>
            <person name="Glotzer D."/>
            <person name="Gorecki P."/>
            <person name="Heitman J."/>
            <person name="Hesse C."/>
            <person name="Hori C."/>
            <person name="Igarashi K."/>
            <person name="Jurgens J.A."/>
            <person name="Kallen N."/>
            <person name="Kersten P."/>
            <person name="Kohler A."/>
            <person name="Kuees U."/>
            <person name="Kumar T.K.A."/>
            <person name="Kuo A."/>
            <person name="LaButti K."/>
            <person name="Larrondo L.F."/>
            <person name="Lindquist E."/>
            <person name="Ling A."/>
            <person name="Lombard V."/>
            <person name="Lucas S."/>
            <person name="Lundell T."/>
            <person name="Martin R."/>
            <person name="McLaughlin D.J."/>
            <person name="Morgenstern I."/>
            <person name="Morin E."/>
            <person name="Murat C."/>
            <person name="Nagy L.G."/>
            <person name="Nolan M."/>
            <person name="Ohm R.A."/>
            <person name="Patyshakuliyeva A."/>
            <person name="Rokas A."/>
            <person name="Ruiz-Duenas F.J."/>
            <person name="Sabat G."/>
            <person name="Salamov A."/>
            <person name="Samejima M."/>
            <person name="Schmutz J."/>
            <person name="Slot J.C."/>
            <person name="St John F."/>
            <person name="Stenlid J."/>
            <person name="Sun H."/>
            <person name="Sun S."/>
            <person name="Syed K."/>
            <person name="Tsang A."/>
            <person name="Wiebenga A."/>
            <person name="Young D."/>
            <person name="Pisabarro A."/>
            <person name="Eastwood D.C."/>
            <person name="Martin F."/>
            <person name="Cullen D."/>
            <person name="Grigoriev I.V."/>
            <person name="Hibbett D.S."/>
        </authorList>
    </citation>
    <scope>NUCLEOTIDE SEQUENCE [LARGE SCALE GENOMIC DNA]</scope>
    <source>
        <strain evidence="2 3">DJM-731 SS1</strain>
    </source>
</reference>
<dbReference type="OrthoDB" id="3197614at2759"/>
<organism evidence="2 3">
    <name type="scientific">Dacryopinax primogenitus (strain DJM 731)</name>
    <name type="common">Brown rot fungus</name>
    <dbReference type="NCBI Taxonomy" id="1858805"/>
    <lineage>
        <taxon>Eukaryota</taxon>
        <taxon>Fungi</taxon>
        <taxon>Dikarya</taxon>
        <taxon>Basidiomycota</taxon>
        <taxon>Agaricomycotina</taxon>
        <taxon>Dacrymycetes</taxon>
        <taxon>Dacrymycetales</taxon>
        <taxon>Dacrymycetaceae</taxon>
        <taxon>Dacryopinax</taxon>
    </lineage>
</organism>
<dbReference type="STRING" id="1858805.M5GA61"/>
<name>M5GA61_DACPD</name>
<feature type="compositionally biased region" description="Acidic residues" evidence="1">
    <location>
        <begin position="74"/>
        <end position="90"/>
    </location>
</feature>
<keyword evidence="3" id="KW-1185">Reference proteome</keyword>
<dbReference type="GeneID" id="63691164"/>
<evidence type="ECO:0000313" key="3">
    <source>
        <dbReference type="Proteomes" id="UP000030653"/>
    </source>
</evidence>
<protein>
    <submittedName>
        <fullName evidence="2">Uncharacterized protein</fullName>
    </submittedName>
</protein>